<accession>E5Y202</accession>
<evidence type="ECO:0000313" key="2">
    <source>
        <dbReference type="EMBL" id="EFV45948.2"/>
    </source>
</evidence>
<feature type="domain" description="Thioredoxin" evidence="1">
    <location>
        <begin position="8"/>
        <end position="99"/>
    </location>
</feature>
<evidence type="ECO:0000313" key="3">
    <source>
        <dbReference type="Proteomes" id="UP000006034"/>
    </source>
</evidence>
<comment type="caution">
    <text evidence="2">The sequence shown here is derived from an EMBL/GenBank/DDBJ whole genome shotgun (WGS) entry which is preliminary data.</text>
</comment>
<dbReference type="GeneID" id="78087001"/>
<proteinExistence type="predicted"/>
<dbReference type="Proteomes" id="UP000006034">
    <property type="component" value="Unassembled WGS sequence"/>
</dbReference>
<protein>
    <submittedName>
        <fullName evidence="2">Thioredoxin 1</fullName>
    </submittedName>
</protein>
<dbReference type="HOGENOM" id="CLU_090389_10_4_7"/>
<dbReference type="EMBL" id="ADCP02000002">
    <property type="protein sequence ID" value="EFV45948.2"/>
    <property type="molecule type" value="Genomic_DNA"/>
</dbReference>
<dbReference type="eggNOG" id="COG0526">
    <property type="taxonomic scope" value="Bacteria"/>
</dbReference>
<name>E5Y202_BILW3</name>
<gene>
    <name evidence="2" type="ORF">HMPREF0179_00211</name>
</gene>
<evidence type="ECO:0000259" key="1">
    <source>
        <dbReference type="Pfam" id="PF00085"/>
    </source>
</evidence>
<keyword evidence="3" id="KW-1185">Reference proteome</keyword>
<dbReference type="Pfam" id="PF00085">
    <property type="entry name" value="Thioredoxin"/>
    <property type="match status" value="1"/>
</dbReference>
<organism evidence="2 3">
    <name type="scientific">Bilophila wadsworthia (strain 3_1_6)</name>
    <dbReference type="NCBI Taxonomy" id="563192"/>
    <lineage>
        <taxon>Bacteria</taxon>
        <taxon>Pseudomonadati</taxon>
        <taxon>Thermodesulfobacteriota</taxon>
        <taxon>Desulfovibrionia</taxon>
        <taxon>Desulfovibrionales</taxon>
        <taxon>Desulfovibrionaceae</taxon>
        <taxon>Bilophila</taxon>
    </lineage>
</organism>
<sequence>MSEATLLDSVTFDEWIKSHDGIVLFHKKLCPHCKVMRTVLGKATAERPDIQLASVDSEEQPDLMARCSVERVPTLIVCRNGAVAARKSGIMNPRELLAFYESAS</sequence>
<dbReference type="RefSeq" id="WP_016360917.1">
    <property type="nucleotide sequence ID" value="NZ_KE150239.1"/>
</dbReference>
<dbReference type="SUPFAM" id="SSF52833">
    <property type="entry name" value="Thioredoxin-like"/>
    <property type="match status" value="1"/>
</dbReference>
<dbReference type="Gene3D" id="3.40.30.10">
    <property type="entry name" value="Glutaredoxin"/>
    <property type="match status" value="1"/>
</dbReference>
<reference evidence="2 3" key="1">
    <citation type="submission" date="2010-10" db="EMBL/GenBank/DDBJ databases">
        <authorList>
            <consortium name="The Broad Institute Genome Sequencing Platform"/>
            <person name="Ward D."/>
            <person name="Earl A."/>
            <person name="Feldgarden M."/>
            <person name="Young S.K."/>
            <person name="Gargeya S."/>
            <person name="Zeng Q."/>
            <person name="Alvarado L."/>
            <person name="Berlin A."/>
            <person name="Bochicchio J."/>
            <person name="Chapman S.B."/>
            <person name="Chen Z."/>
            <person name="Freedman E."/>
            <person name="Gellesch M."/>
            <person name="Goldberg J."/>
            <person name="Griggs A."/>
            <person name="Gujja S."/>
            <person name="Heilman E."/>
            <person name="Heiman D."/>
            <person name="Howarth C."/>
            <person name="Mehta T."/>
            <person name="Neiman D."/>
            <person name="Pearson M."/>
            <person name="Roberts A."/>
            <person name="Saif S."/>
            <person name="Shea T."/>
            <person name="Shenoy N."/>
            <person name="Sisk P."/>
            <person name="Stolte C."/>
            <person name="Sykes S."/>
            <person name="White J."/>
            <person name="Yandava C."/>
            <person name="Allen-Vercoe E."/>
            <person name="Sibley C."/>
            <person name="Ambrose C.E."/>
            <person name="Strauss J."/>
            <person name="Daigneault M."/>
            <person name="Haas B."/>
            <person name="Nusbaum C."/>
            <person name="Birren B."/>
        </authorList>
    </citation>
    <scope>NUCLEOTIDE SEQUENCE [LARGE SCALE GENOMIC DNA]</scope>
    <source>
        <strain evidence="2 3">3_1_6</strain>
    </source>
</reference>
<dbReference type="AlphaFoldDB" id="E5Y202"/>
<dbReference type="OrthoDB" id="7629852at2"/>
<dbReference type="InterPro" id="IPR013766">
    <property type="entry name" value="Thioredoxin_domain"/>
</dbReference>
<dbReference type="STRING" id="563192.HMPREF0179_00211"/>
<dbReference type="CDD" id="cd02947">
    <property type="entry name" value="TRX_family"/>
    <property type="match status" value="1"/>
</dbReference>
<reference evidence="2 3" key="2">
    <citation type="submission" date="2013-04" db="EMBL/GenBank/DDBJ databases">
        <title>The Genome Sequence of Bilophila wadsworthia 3_1_6.</title>
        <authorList>
            <consortium name="The Broad Institute Genomics Platform"/>
            <person name="Earl A."/>
            <person name="Ward D."/>
            <person name="Feldgarden M."/>
            <person name="Gevers D."/>
            <person name="Sibley C."/>
            <person name="Strauss J."/>
            <person name="Allen-Vercoe E."/>
            <person name="Walker B."/>
            <person name="Young S."/>
            <person name="Zeng Q."/>
            <person name="Gargeya S."/>
            <person name="Fitzgerald M."/>
            <person name="Haas B."/>
            <person name="Abouelleil A."/>
            <person name="Allen A.W."/>
            <person name="Alvarado L."/>
            <person name="Arachchi H.M."/>
            <person name="Berlin A.M."/>
            <person name="Chapman S.B."/>
            <person name="Gainer-Dewar J."/>
            <person name="Goldberg J."/>
            <person name="Griggs A."/>
            <person name="Gujja S."/>
            <person name="Hansen M."/>
            <person name="Howarth C."/>
            <person name="Imamovic A."/>
            <person name="Ireland A."/>
            <person name="Larimer J."/>
            <person name="McCowan C."/>
            <person name="Murphy C."/>
            <person name="Pearson M."/>
            <person name="Poon T.W."/>
            <person name="Priest M."/>
            <person name="Roberts A."/>
            <person name="Saif S."/>
            <person name="Shea T."/>
            <person name="Sisk P."/>
            <person name="Sykes S."/>
            <person name="Wortman J."/>
            <person name="Nusbaum C."/>
            <person name="Birren B."/>
        </authorList>
    </citation>
    <scope>NUCLEOTIDE SEQUENCE [LARGE SCALE GENOMIC DNA]</scope>
    <source>
        <strain evidence="2 3">3_1_6</strain>
    </source>
</reference>
<dbReference type="InterPro" id="IPR036249">
    <property type="entry name" value="Thioredoxin-like_sf"/>
</dbReference>